<evidence type="ECO:0000256" key="1">
    <source>
        <dbReference type="ARBA" id="ARBA00022669"/>
    </source>
</evidence>
<keyword evidence="1" id="KW-0147">Chitin-binding</keyword>
<dbReference type="InterPro" id="IPR036779">
    <property type="entry name" value="LysM_dom_sf"/>
</dbReference>
<evidence type="ECO:0000313" key="6">
    <source>
        <dbReference type="Proteomes" id="UP000305067"/>
    </source>
</evidence>
<dbReference type="PANTHER" id="PTHR34997">
    <property type="entry name" value="AM15"/>
    <property type="match status" value="1"/>
</dbReference>
<proteinExistence type="predicted"/>
<reference evidence="5 6" key="1">
    <citation type="journal article" date="2019" name="Nat. Ecol. Evol.">
        <title>Megaphylogeny resolves global patterns of mushroom evolution.</title>
        <authorList>
            <person name="Varga T."/>
            <person name="Krizsan K."/>
            <person name="Foldi C."/>
            <person name="Dima B."/>
            <person name="Sanchez-Garcia M."/>
            <person name="Sanchez-Ramirez S."/>
            <person name="Szollosi G.J."/>
            <person name="Szarkandi J.G."/>
            <person name="Papp V."/>
            <person name="Albert L."/>
            <person name="Andreopoulos W."/>
            <person name="Angelini C."/>
            <person name="Antonin V."/>
            <person name="Barry K.W."/>
            <person name="Bougher N.L."/>
            <person name="Buchanan P."/>
            <person name="Buyck B."/>
            <person name="Bense V."/>
            <person name="Catcheside P."/>
            <person name="Chovatia M."/>
            <person name="Cooper J."/>
            <person name="Damon W."/>
            <person name="Desjardin D."/>
            <person name="Finy P."/>
            <person name="Geml J."/>
            <person name="Haridas S."/>
            <person name="Hughes K."/>
            <person name="Justo A."/>
            <person name="Karasinski D."/>
            <person name="Kautmanova I."/>
            <person name="Kiss B."/>
            <person name="Kocsube S."/>
            <person name="Kotiranta H."/>
            <person name="LaButti K.M."/>
            <person name="Lechner B.E."/>
            <person name="Liimatainen K."/>
            <person name="Lipzen A."/>
            <person name="Lukacs Z."/>
            <person name="Mihaltcheva S."/>
            <person name="Morgado L.N."/>
            <person name="Niskanen T."/>
            <person name="Noordeloos M.E."/>
            <person name="Ohm R.A."/>
            <person name="Ortiz-Santana B."/>
            <person name="Ovrebo C."/>
            <person name="Racz N."/>
            <person name="Riley R."/>
            <person name="Savchenko A."/>
            <person name="Shiryaev A."/>
            <person name="Soop K."/>
            <person name="Spirin V."/>
            <person name="Szebenyi C."/>
            <person name="Tomsovsky M."/>
            <person name="Tulloss R.E."/>
            <person name="Uehling J."/>
            <person name="Grigoriev I.V."/>
            <person name="Vagvolgyi C."/>
            <person name="Papp T."/>
            <person name="Martin F.M."/>
            <person name="Miettinen O."/>
            <person name="Hibbett D.S."/>
            <person name="Nagy L.G."/>
        </authorList>
    </citation>
    <scope>NUCLEOTIDE SEQUENCE [LARGE SCALE GENOMIC DNA]</scope>
    <source>
        <strain evidence="5 6">CBS 309.79</strain>
    </source>
</reference>
<evidence type="ECO:0000256" key="3">
    <source>
        <dbReference type="SAM" id="SignalP"/>
    </source>
</evidence>
<name>A0A5C3Q1H8_9AGAR</name>
<dbReference type="AlphaFoldDB" id="A0A5C3Q1H8"/>
<dbReference type="CDD" id="cd00118">
    <property type="entry name" value="LysM"/>
    <property type="match status" value="2"/>
</dbReference>
<sequence>MFKFAVLLSAVACASAMSLPLDTRQADTCARTYTVVSGDNCNAISAVQKVPTYQLALNNPRINANCSNIYAGQVLCLAQTGKDCRVTHVVKAGDGCWSIFTNLDIPEATFYANNPSVKADCSNIYPDQVLCAAKSVINYSEDGDCPPGANCFNKKQ</sequence>
<dbReference type="STRING" id="1884261.A0A5C3Q1H8"/>
<dbReference type="PROSITE" id="PS51782">
    <property type="entry name" value="LYSM"/>
    <property type="match status" value="2"/>
</dbReference>
<dbReference type="InterPro" id="IPR052210">
    <property type="entry name" value="LysM1-like"/>
</dbReference>
<dbReference type="SMART" id="SM00257">
    <property type="entry name" value="LysM"/>
    <property type="match status" value="2"/>
</dbReference>
<dbReference type="SUPFAM" id="SSF54106">
    <property type="entry name" value="LysM domain"/>
    <property type="match status" value="2"/>
</dbReference>
<keyword evidence="3" id="KW-0732">Signal</keyword>
<dbReference type="InterPro" id="IPR018392">
    <property type="entry name" value="LysM"/>
</dbReference>
<dbReference type="OrthoDB" id="5985073at2759"/>
<dbReference type="EMBL" id="ML178877">
    <property type="protein sequence ID" value="TFK95671.1"/>
    <property type="molecule type" value="Genomic_DNA"/>
</dbReference>
<accession>A0A5C3Q1H8</accession>
<feature type="chain" id="PRO_5022689020" description="LysM domain-containing protein" evidence="3">
    <location>
        <begin position="17"/>
        <end position="156"/>
    </location>
</feature>
<keyword evidence="2" id="KW-0843">Virulence</keyword>
<protein>
    <recommendedName>
        <fullName evidence="4">LysM domain-containing protein</fullName>
    </recommendedName>
</protein>
<dbReference type="Gene3D" id="3.10.350.10">
    <property type="entry name" value="LysM domain"/>
    <property type="match status" value="2"/>
</dbReference>
<dbReference type="GO" id="GO:0008061">
    <property type="term" value="F:chitin binding"/>
    <property type="evidence" value="ECO:0007669"/>
    <property type="project" value="UniProtKB-KW"/>
</dbReference>
<keyword evidence="6" id="KW-1185">Reference proteome</keyword>
<dbReference type="PANTHER" id="PTHR34997:SF1">
    <property type="entry name" value="PEPTIDOGLYCAN-BINDING LYSIN DOMAIN"/>
    <property type="match status" value="1"/>
</dbReference>
<dbReference type="Proteomes" id="UP000305067">
    <property type="component" value="Unassembled WGS sequence"/>
</dbReference>
<evidence type="ECO:0000256" key="2">
    <source>
        <dbReference type="ARBA" id="ARBA00023026"/>
    </source>
</evidence>
<feature type="domain" description="LysM" evidence="4">
    <location>
        <begin position="86"/>
        <end position="132"/>
    </location>
</feature>
<organism evidence="5 6">
    <name type="scientific">Pterulicium gracile</name>
    <dbReference type="NCBI Taxonomy" id="1884261"/>
    <lineage>
        <taxon>Eukaryota</taxon>
        <taxon>Fungi</taxon>
        <taxon>Dikarya</taxon>
        <taxon>Basidiomycota</taxon>
        <taxon>Agaricomycotina</taxon>
        <taxon>Agaricomycetes</taxon>
        <taxon>Agaricomycetidae</taxon>
        <taxon>Agaricales</taxon>
        <taxon>Pleurotineae</taxon>
        <taxon>Pterulaceae</taxon>
        <taxon>Pterulicium</taxon>
    </lineage>
</organism>
<feature type="domain" description="LysM" evidence="4">
    <location>
        <begin position="31"/>
        <end position="77"/>
    </location>
</feature>
<dbReference type="Pfam" id="PF01476">
    <property type="entry name" value="LysM"/>
    <property type="match status" value="2"/>
</dbReference>
<evidence type="ECO:0000259" key="4">
    <source>
        <dbReference type="PROSITE" id="PS51782"/>
    </source>
</evidence>
<gene>
    <name evidence="5" type="ORF">BDV98DRAFT_577369</name>
</gene>
<evidence type="ECO:0000313" key="5">
    <source>
        <dbReference type="EMBL" id="TFK95671.1"/>
    </source>
</evidence>
<feature type="signal peptide" evidence="3">
    <location>
        <begin position="1"/>
        <end position="16"/>
    </location>
</feature>